<dbReference type="EMBL" id="VLNY01000015">
    <property type="protein sequence ID" value="KAA0019421.1"/>
    <property type="molecule type" value="Genomic_DNA"/>
</dbReference>
<accession>A0A5A7S5E6</accession>
<comment type="caution">
    <text evidence="2">The sequence shown here is derived from an EMBL/GenBank/DDBJ whole genome shotgun (WGS) entry which is preliminary data.</text>
</comment>
<dbReference type="AlphaFoldDB" id="A0A5A7S5E6"/>
<dbReference type="Pfam" id="PF20550">
    <property type="entry name" value="DUF6764"/>
    <property type="match status" value="1"/>
</dbReference>
<keyword evidence="3" id="KW-1185">Reference proteome</keyword>
<dbReference type="OrthoDB" id="4570582at2"/>
<feature type="chain" id="PRO_5022661117" description="Protein kinase" evidence="1">
    <location>
        <begin position="27"/>
        <end position="165"/>
    </location>
</feature>
<keyword evidence="1" id="KW-0732">Signal</keyword>
<gene>
    <name evidence="2" type="ORF">FOY51_22500</name>
</gene>
<dbReference type="RefSeq" id="WP_149432517.1">
    <property type="nucleotide sequence ID" value="NZ_VLNY01000015.1"/>
</dbReference>
<reference evidence="2 3" key="1">
    <citation type="submission" date="2019-07" db="EMBL/GenBank/DDBJ databases">
        <title>Rhodococcus cavernicolus sp. nov., isolated from a cave.</title>
        <authorList>
            <person name="Lee S.D."/>
        </authorList>
    </citation>
    <scope>NUCLEOTIDE SEQUENCE [LARGE SCALE GENOMIC DNA]</scope>
    <source>
        <strain evidence="2 3">C1-24</strain>
    </source>
</reference>
<sequence length="165" mass="15607">MKMLGVIACSAMALGAVVGMPATAGAANLECHSADGKNVTRIDGQVACGADSSTAGNATAYGINGIGYAKAVEGARALGIGMDGGVGASEGGVGMPTAVGVGPKSVAITSVGTGSLSLAVALGGSQALVGDVPEGVLCQGNSAFAINVMTGRACVATGFGSWRTG</sequence>
<name>A0A5A7S5E6_9NOCA</name>
<protein>
    <recommendedName>
        <fullName evidence="4">Protein kinase</fullName>
    </recommendedName>
</protein>
<evidence type="ECO:0000256" key="1">
    <source>
        <dbReference type="SAM" id="SignalP"/>
    </source>
</evidence>
<proteinExistence type="predicted"/>
<dbReference type="Proteomes" id="UP000322244">
    <property type="component" value="Unassembled WGS sequence"/>
</dbReference>
<evidence type="ECO:0000313" key="2">
    <source>
        <dbReference type="EMBL" id="KAA0019421.1"/>
    </source>
</evidence>
<dbReference type="InterPro" id="IPR046652">
    <property type="entry name" value="DUF6764"/>
</dbReference>
<organism evidence="2 3">
    <name type="scientific">Antrihabitans cavernicola</name>
    <dbReference type="NCBI Taxonomy" id="2495913"/>
    <lineage>
        <taxon>Bacteria</taxon>
        <taxon>Bacillati</taxon>
        <taxon>Actinomycetota</taxon>
        <taxon>Actinomycetes</taxon>
        <taxon>Mycobacteriales</taxon>
        <taxon>Nocardiaceae</taxon>
        <taxon>Antrihabitans</taxon>
    </lineage>
</organism>
<feature type="signal peptide" evidence="1">
    <location>
        <begin position="1"/>
        <end position="26"/>
    </location>
</feature>
<evidence type="ECO:0008006" key="4">
    <source>
        <dbReference type="Google" id="ProtNLM"/>
    </source>
</evidence>
<evidence type="ECO:0000313" key="3">
    <source>
        <dbReference type="Proteomes" id="UP000322244"/>
    </source>
</evidence>